<evidence type="ECO:0000313" key="1">
    <source>
        <dbReference type="EMBL" id="TQJ05685.1"/>
    </source>
</evidence>
<keyword evidence="2" id="KW-1185">Reference proteome</keyword>
<organism evidence="1 2">
    <name type="scientific">Amycolatopsis cihanbeyliensis</name>
    <dbReference type="NCBI Taxonomy" id="1128664"/>
    <lineage>
        <taxon>Bacteria</taxon>
        <taxon>Bacillati</taxon>
        <taxon>Actinomycetota</taxon>
        <taxon>Actinomycetes</taxon>
        <taxon>Pseudonocardiales</taxon>
        <taxon>Pseudonocardiaceae</taxon>
        <taxon>Amycolatopsis</taxon>
    </lineage>
</organism>
<protein>
    <submittedName>
        <fullName evidence="1">Uncharacterized protein DUF3558</fullName>
    </submittedName>
</protein>
<sequence length="344" mass="35628">MNRLRVRDRTGAATVRGVFSRVSTRSGRGLLPLGAVLAVLLVGCGPDLGKVNFQRTTVPAEAGGGQGQVPTGPIDDPAVTVAALRTVDPCGLLTAELLGKLGTVGQANASGWDQCSTSIQDTGGKTVRLSLRFGDALSDTRSANGNVEGLPQVENKLDDTSCFVSAQTSKEDGLAITVQVDYAGGDPCAPGRTALRNVVKAVHEDPPRFAEAEGSLVGVDPCAGVEDATIAEVVPGEVQKRNVNLHTCGWSASGPEVMLEFRLAYPPDDGTEVDLGGGVTGYQDTVGAGAQCAVTWVHRSVENDRAELVELEYRNYAAEDVEAENSCGKAVETAKKVVGGLPGA</sequence>
<name>A0A542DRR4_AMYCI</name>
<accession>A0A542DRR4</accession>
<dbReference type="OrthoDB" id="3679798at2"/>
<gene>
    <name evidence="1" type="ORF">FB471_5522</name>
</gene>
<dbReference type="AlphaFoldDB" id="A0A542DRR4"/>
<reference evidence="1 2" key="1">
    <citation type="submission" date="2019-06" db="EMBL/GenBank/DDBJ databases">
        <title>Sequencing the genomes of 1000 actinobacteria strains.</title>
        <authorList>
            <person name="Klenk H.-P."/>
        </authorList>
    </citation>
    <scope>NUCLEOTIDE SEQUENCE [LARGE SCALE GENOMIC DNA]</scope>
    <source>
        <strain evidence="1 2">DSM 45679</strain>
    </source>
</reference>
<comment type="caution">
    <text evidence="1">The sequence shown here is derived from an EMBL/GenBank/DDBJ whole genome shotgun (WGS) entry which is preliminary data.</text>
</comment>
<dbReference type="Proteomes" id="UP000320876">
    <property type="component" value="Unassembled WGS sequence"/>
</dbReference>
<dbReference type="EMBL" id="VFML01000001">
    <property type="protein sequence ID" value="TQJ05685.1"/>
    <property type="molecule type" value="Genomic_DNA"/>
</dbReference>
<proteinExistence type="predicted"/>
<evidence type="ECO:0000313" key="2">
    <source>
        <dbReference type="Proteomes" id="UP000320876"/>
    </source>
</evidence>